<evidence type="ECO:0008006" key="3">
    <source>
        <dbReference type="Google" id="ProtNLM"/>
    </source>
</evidence>
<proteinExistence type="predicted"/>
<keyword evidence="2" id="KW-1185">Reference proteome</keyword>
<accession>A0A919YLW9</accession>
<protein>
    <recommendedName>
        <fullName evidence="3">Helicase XPB/Ssl2 N-terminal domain-containing protein</fullName>
    </recommendedName>
</protein>
<comment type="caution">
    <text evidence="1">The sequence shown here is derived from an EMBL/GenBank/DDBJ whole genome shotgun (WGS) entry which is preliminary data.</text>
</comment>
<evidence type="ECO:0000313" key="2">
    <source>
        <dbReference type="Proteomes" id="UP000683139"/>
    </source>
</evidence>
<sequence>MMTLQGWRSMFANELKQKFMQSGLWERYKEEWVWELAVVDMSLIEQAYEHMTECEQKVLQELLKGHLLKPLNESALIAELSQRLGRPRQQCTAVLQSFAEAGLIMLFRHPWQGNHWLMPLPIFHSWRAALLRPLDKHVLAELPEELLQHCSYAASVPLRLRLLLFVHQLSSQPPSFTKQGSLSKTTIKQLLKEQEKLGDVRPLEQAWKHWFAGSSCGVEAFMLELAGDLGLVEMNKQGIKLNQAQLGSWLKQSQQAQDDLIWQWLLQQLLQLCDRSTLLPFNDMLHSNGSWIQLQLEQPEQRQNTVALLQLFSFCGLMSYAQGNGEQAKQLYARREFAAPSYDALHVEANAELLLLPGTRPLLIWNALDAAEVISLQEVLLLRLTPVSLQGCIARGHSIDEIRSWLQGHGQAELPVLVQQLLQTAAAAIASEQVEPDKRQLPLIPLTEAEPEGLDSYYELRPLRAWGSYCGNPLGLLLQAELLDPHTVCEHLRCEDVALLTRSWQQELRRYHGSTILQIVEAAIKFGFGLYVRLDGQLRHIVPQFLEERNGKWYMTAAIYARPMHHPLEIELSSIEAIQLDVDKGKGA</sequence>
<evidence type="ECO:0000313" key="1">
    <source>
        <dbReference type="EMBL" id="GIP14459.1"/>
    </source>
</evidence>
<gene>
    <name evidence="1" type="ORF">J40TS1_01010</name>
</gene>
<dbReference type="AlphaFoldDB" id="A0A919YLW9"/>
<dbReference type="EMBL" id="BOSE01000001">
    <property type="protein sequence ID" value="GIP14459.1"/>
    <property type="molecule type" value="Genomic_DNA"/>
</dbReference>
<name>A0A919YLW9_9BACL</name>
<reference evidence="1" key="1">
    <citation type="submission" date="2021-03" db="EMBL/GenBank/DDBJ databases">
        <title>Antimicrobial resistance genes in bacteria isolated from Japanese honey, and their potential for conferring macrolide and lincosamide resistance in the American foulbrood pathogen Paenibacillus larvae.</title>
        <authorList>
            <person name="Okamoto M."/>
            <person name="Kumagai M."/>
            <person name="Kanamori H."/>
            <person name="Takamatsu D."/>
        </authorList>
    </citation>
    <scope>NUCLEOTIDE SEQUENCE</scope>
    <source>
        <strain evidence="1">J40TS1</strain>
    </source>
</reference>
<organism evidence="1 2">
    <name type="scientific">Paenibacillus montaniterrae</name>
    <dbReference type="NCBI Taxonomy" id="429341"/>
    <lineage>
        <taxon>Bacteria</taxon>
        <taxon>Bacillati</taxon>
        <taxon>Bacillota</taxon>
        <taxon>Bacilli</taxon>
        <taxon>Bacillales</taxon>
        <taxon>Paenibacillaceae</taxon>
        <taxon>Paenibacillus</taxon>
    </lineage>
</organism>
<dbReference type="Proteomes" id="UP000683139">
    <property type="component" value="Unassembled WGS sequence"/>
</dbReference>